<dbReference type="Gene3D" id="2.160.20.70">
    <property type="match status" value="1"/>
</dbReference>
<dbReference type="PROSITE" id="PS51329">
    <property type="entry name" value="C_CAP_COFACTOR_C"/>
    <property type="match status" value="1"/>
</dbReference>
<dbReference type="RefSeq" id="XP_003286328.1">
    <property type="nucleotide sequence ID" value="XM_003286280.1"/>
</dbReference>
<feature type="domain" description="C-CAP/cofactor C-like" evidence="2">
    <location>
        <begin position="71"/>
        <end position="211"/>
    </location>
</feature>
<keyword evidence="4" id="KW-1185">Reference proteome</keyword>
<reference evidence="4" key="1">
    <citation type="journal article" date="2011" name="Genome Biol.">
        <title>Comparative genomics of the social amoebae Dictyostelium discoideum and Dictyostelium purpureum.</title>
        <authorList>
            <consortium name="US DOE Joint Genome Institute (JGI-PGF)"/>
            <person name="Sucgang R."/>
            <person name="Kuo A."/>
            <person name="Tian X."/>
            <person name="Salerno W."/>
            <person name="Parikh A."/>
            <person name="Feasley C.L."/>
            <person name="Dalin E."/>
            <person name="Tu H."/>
            <person name="Huang E."/>
            <person name="Barry K."/>
            <person name="Lindquist E."/>
            <person name="Shapiro H."/>
            <person name="Bruce D."/>
            <person name="Schmutz J."/>
            <person name="Salamov A."/>
            <person name="Fey P."/>
            <person name="Gaudet P."/>
            <person name="Anjard C."/>
            <person name="Babu M.M."/>
            <person name="Basu S."/>
            <person name="Bushmanova Y."/>
            <person name="van der Wel H."/>
            <person name="Katoh-Kurasawa M."/>
            <person name="Dinh C."/>
            <person name="Coutinho P.M."/>
            <person name="Saito T."/>
            <person name="Elias M."/>
            <person name="Schaap P."/>
            <person name="Kay R.R."/>
            <person name="Henrissat B."/>
            <person name="Eichinger L."/>
            <person name="Rivero F."/>
            <person name="Putnam N.H."/>
            <person name="West C.M."/>
            <person name="Loomis W.F."/>
            <person name="Chisholm R.L."/>
            <person name="Shaulsky G."/>
            <person name="Strassmann J.E."/>
            <person name="Queller D.C."/>
            <person name="Kuspa A."/>
            <person name="Grigoriev I.V."/>
        </authorList>
    </citation>
    <scope>NUCLEOTIDE SEQUENCE [LARGE SCALE GENOMIC DNA]</scope>
    <source>
        <strain evidence="4">QSDP1</strain>
    </source>
</reference>
<sequence>MIMNQFNSICNVINQCKKTILKIEQDFISAPNGIINVNENSDSPFLKGYHQSPTKLPYNAYKDTLNNTLSPILTNLNSPVLNGSNCTNNNTSGATPTNGLSVKLNINNNKKSQIYILVNIALGNINNCHDCIIVLGPCVGLIEISNCSKVTLISITKGIKIKSSNNISLFICSNEKPIISSDCHNIKLAPYNTHYPNLDTQIATSKLLVDLENNQWNNPSIFKLFSPLNSPLLQSNSPTTTTTTTTTTSDLLQIPPNNLLNVDDTNNIHEETTEIYSILDPEEFFPFVVPFLIKGKTKSNPCELPNEYSTCLANKSNSVHALHKLIAQTTNDPKTKATLLHLIESKFQDWLVETDNIRQINDLINMKR</sequence>
<dbReference type="InterPro" id="IPR012945">
    <property type="entry name" value="Tubulin-bd_cofactor_C_dom"/>
</dbReference>
<comment type="similarity">
    <text evidence="1">Belongs to the TBCC family.</text>
</comment>
<dbReference type="InterPro" id="IPR039589">
    <property type="entry name" value="TBCC1"/>
</dbReference>
<dbReference type="OMA" id="ICTISNC"/>
<dbReference type="InterPro" id="IPR017901">
    <property type="entry name" value="C-CAP_CF_C-like"/>
</dbReference>
<accession>F0ZFZ3</accession>
<dbReference type="PANTHER" id="PTHR16052">
    <property type="entry name" value="TBCC DOMAIN-CONTAINING PROTEIN 1"/>
    <property type="match status" value="1"/>
</dbReference>
<dbReference type="VEuPathDB" id="AmoebaDB:DICPUDRAFT_97351"/>
<evidence type="ECO:0000256" key="1">
    <source>
        <dbReference type="ARBA" id="ARBA00008848"/>
    </source>
</evidence>
<dbReference type="InParanoid" id="F0ZFZ3"/>
<dbReference type="InterPro" id="IPR016098">
    <property type="entry name" value="CAP/MinC_C"/>
</dbReference>
<dbReference type="Pfam" id="PF07986">
    <property type="entry name" value="TBCC"/>
    <property type="match status" value="1"/>
</dbReference>
<dbReference type="PANTHER" id="PTHR16052:SF0">
    <property type="entry name" value="TBCC DOMAIN-CONTAINING PROTEIN 1"/>
    <property type="match status" value="1"/>
</dbReference>
<dbReference type="KEGG" id="dpp:DICPUDRAFT_97351"/>
<dbReference type="STRING" id="5786.F0ZFZ3"/>
<evidence type="ECO:0000259" key="2">
    <source>
        <dbReference type="PROSITE" id="PS51329"/>
    </source>
</evidence>
<dbReference type="Proteomes" id="UP000001064">
    <property type="component" value="Unassembled WGS sequence"/>
</dbReference>
<gene>
    <name evidence="3" type="ORF">DICPUDRAFT_97351</name>
</gene>
<name>F0ZFZ3_DICPU</name>
<dbReference type="eggNOG" id="KOG4416">
    <property type="taxonomic scope" value="Eukaryota"/>
</dbReference>
<evidence type="ECO:0000313" key="3">
    <source>
        <dbReference type="EMBL" id="EGC37125.1"/>
    </source>
</evidence>
<organism evidence="3 4">
    <name type="scientific">Dictyostelium purpureum</name>
    <name type="common">Slime mold</name>
    <dbReference type="NCBI Taxonomy" id="5786"/>
    <lineage>
        <taxon>Eukaryota</taxon>
        <taxon>Amoebozoa</taxon>
        <taxon>Evosea</taxon>
        <taxon>Eumycetozoa</taxon>
        <taxon>Dictyostelia</taxon>
        <taxon>Dictyosteliales</taxon>
        <taxon>Dictyosteliaceae</taxon>
        <taxon>Dictyostelium</taxon>
    </lineage>
</organism>
<protein>
    <recommendedName>
        <fullName evidence="2">C-CAP/cofactor C-like domain-containing protein</fullName>
    </recommendedName>
</protein>
<dbReference type="EMBL" id="GL871007">
    <property type="protein sequence ID" value="EGC37125.1"/>
    <property type="molecule type" value="Genomic_DNA"/>
</dbReference>
<evidence type="ECO:0000313" key="4">
    <source>
        <dbReference type="Proteomes" id="UP000001064"/>
    </source>
</evidence>
<proteinExistence type="inferred from homology"/>
<dbReference type="AlphaFoldDB" id="F0ZFZ3"/>
<dbReference type="GeneID" id="10503722"/>
<dbReference type="OrthoDB" id="427777at2759"/>
<dbReference type="GO" id="GO:0051684">
    <property type="term" value="P:maintenance of Golgi location"/>
    <property type="evidence" value="ECO:0000318"/>
    <property type="project" value="GO_Central"/>
</dbReference>